<evidence type="ECO:0000259" key="5">
    <source>
        <dbReference type="Pfam" id="PF18052"/>
    </source>
</evidence>
<dbReference type="PANTHER" id="PTHR23155">
    <property type="entry name" value="DISEASE RESISTANCE PROTEIN RP"/>
    <property type="match status" value="1"/>
</dbReference>
<evidence type="ECO:0000256" key="3">
    <source>
        <dbReference type="ARBA" id="ARBA00022821"/>
    </source>
</evidence>
<organism evidence="8 9">
    <name type="scientific">Vitis vinifera</name>
    <name type="common">Grape</name>
    <dbReference type="NCBI Taxonomy" id="29760"/>
    <lineage>
        <taxon>Eukaryota</taxon>
        <taxon>Viridiplantae</taxon>
        <taxon>Streptophyta</taxon>
        <taxon>Embryophyta</taxon>
        <taxon>Tracheophyta</taxon>
        <taxon>Spermatophyta</taxon>
        <taxon>Magnoliopsida</taxon>
        <taxon>eudicotyledons</taxon>
        <taxon>Gunneridae</taxon>
        <taxon>Pentapetalae</taxon>
        <taxon>rosids</taxon>
        <taxon>Vitales</taxon>
        <taxon>Vitaceae</taxon>
        <taxon>Viteae</taxon>
        <taxon>Vitis</taxon>
    </lineage>
</organism>
<evidence type="ECO:0000256" key="1">
    <source>
        <dbReference type="ARBA" id="ARBA00022737"/>
    </source>
</evidence>
<dbReference type="InterPro" id="IPR032675">
    <property type="entry name" value="LRR_dom_sf"/>
</dbReference>
<dbReference type="CDD" id="cd14798">
    <property type="entry name" value="RX-CC_like"/>
    <property type="match status" value="1"/>
</dbReference>
<dbReference type="Pfam" id="PF18052">
    <property type="entry name" value="Rx_N"/>
    <property type="match status" value="1"/>
</dbReference>
<dbReference type="AlphaFoldDB" id="A0A438J5Y7"/>
<sequence length="426" mass="47740">MGAEALVKFLAQRLDYLLSKEAENFSGLSGQILQLKSKLDESGCFIQTLDRSKYGNESVRQWSRELRDTIYDVEDLVDQFITGANVSDESEKALLIIRCGSDLESIQVRLTQILDRKPQCDTSASSAGGGHGESSSSLVDPGDQSLALLVSEYMSLPYYLRSCLMYCCVFPVKCGLSKGTLSRIWMAEGIIQAKSGEILEDVAEEYIEKLVSLGLLETELDCRIEFKVPYPLHRFLVDEMMEENFIIACSHSEPIIPATARHVSIHNCWNDAIPNLNDLPIRSLFVVGIRYWEHPKFTSYGLKYLRVLHLEWIRNMVKLPGEVGDLIHLRFLGLKKSRFRELPENVSNLCSLQTLDTRSCRDPSPWETRGTQLMVTRGTCYQPDHHHPDSPKDMHGAAILSGTPQGKANDVSASPIQGRANDAGRA</sequence>
<feature type="compositionally biased region" description="Polar residues" evidence="4">
    <location>
        <begin position="402"/>
        <end position="415"/>
    </location>
</feature>
<feature type="domain" description="Disease resistance N-terminal" evidence="5">
    <location>
        <begin position="7"/>
        <end position="91"/>
    </location>
</feature>
<dbReference type="GO" id="GO:0006952">
    <property type="term" value="P:defense response"/>
    <property type="evidence" value="ECO:0007669"/>
    <property type="project" value="UniProtKB-KW"/>
</dbReference>
<evidence type="ECO:0000256" key="2">
    <source>
        <dbReference type="ARBA" id="ARBA00022741"/>
    </source>
</evidence>
<feature type="region of interest" description="Disordered" evidence="4">
    <location>
        <begin position="383"/>
        <end position="426"/>
    </location>
</feature>
<feature type="compositionally biased region" description="Basic and acidic residues" evidence="4">
    <location>
        <begin position="383"/>
        <end position="395"/>
    </location>
</feature>
<protein>
    <submittedName>
        <fullName evidence="8">Putative disease resistance protein RXW24L</fullName>
    </submittedName>
</protein>
<accession>A0A438J5Y7</accession>
<proteinExistence type="predicted"/>
<feature type="domain" description="Disease resistance R13L4/SHOC-2-like LRR" evidence="7">
    <location>
        <begin position="281"/>
        <end position="360"/>
    </location>
</feature>
<evidence type="ECO:0000259" key="6">
    <source>
        <dbReference type="Pfam" id="PF23559"/>
    </source>
</evidence>
<evidence type="ECO:0000259" key="7">
    <source>
        <dbReference type="Pfam" id="PF23598"/>
    </source>
</evidence>
<evidence type="ECO:0000313" key="9">
    <source>
        <dbReference type="Proteomes" id="UP000288805"/>
    </source>
</evidence>
<evidence type="ECO:0000313" key="8">
    <source>
        <dbReference type="EMBL" id="RVX04377.1"/>
    </source>
</evidence>
<dbReference type="PANTHER" id="PTHR23155:SF1136">
    <property type="entry name" value="DISEASE RESISTANCE PROTEIN RPM1"/>
    <property type="match status" value="1"/>
</dbReference>
<comment type="caution">
    <text evidence="8">The sequence shown here is derived from an EMBL/GenBank/DDBJ whole genome shotgun (WGS) entry which is preliminary data.</text>
</comment>
<dbReference type="InterPro" id="IPR058922">
    <property type="entry name" value="WHD_DRP"/>
</dbReference>
<dbReference type="InterPro" id="IPR044974">
    <property type="entry name" value="Disease_R_plants"/>
</dbReference>
<dbReference type="Gene3D" id="1.20.5.4130">
    <property type="match status" value="1"/>
</dbReference>
<feature type="domain" description="Disease resistance protein winged helix" evidence="6">
    <location>
        <begin position="169"/>
        <end position="221"/>
    </location>
</feature>
<dbReference type="Gene3D" id="3.80.10.10">
    <property type="entry name" value="Ribonuclease Inhibitor"/>
    <property type="match status" value="1"/>
</dbReference>
<dbReference type="Gene3D" id="1.10.10.10">
    <property type="entry name" value="Winged helix-like DNA-binding domain superfamily/Winged helix DNA-binding domain"/>
    <property type="match status" value="1"/>
</dbReference>
<dbReference type="InterPro" id="IPR041118">
    <property type="entry name" value="Rx_N"/>
</dbReference>
<dbReference type="InterPro" id="IPR038005">
    <property type="entry name" value="RX-like_CC"/>
</dbReference>
<dbReference type="GO" id="GO:0000166">
    <property type="term" value="F:nucleotide binding"/>
    <property type="evidence" value="ECO:0007669"/>
    <property type="project" value="UniProtKB-KW"/>
</dbReference>
<reference evidence="8 9" key="1">
    <citation type="journal article" date="2018" name="PLoS Genet.">
        <title>Population sequencing reveals clonal diversity and ancestral inbreeding in the grapevine cultivar Chardonnay.</title>
        <authorList>
            <person name="Roach M.J."/>
            <person name="Johnson D.L."/>
            <person name="Bohlmann J."/>
            <person name="van Vuuren H.J."/>
            <person name="Jones S.J."/>
            <person name="Pretorius I.S."/>
            <person name="Schmidt S.A."/>
            <person name="Borneman A.R."/>
        </authorList>
    </citation>
    <scope>NUCLEOTIDE SEQUENCE [LARGE SCALE GENOMIC DNA]</scope>
    <source>
        <strain evidence="9">cv. Chardonnay</strain>
        <tissue evidence="8">Leaf</tissue>
    </source>
</reference>
<dbReference type="InterPro" id="IPR036388">
    <property type="entry name" value="WH-like_DNA-bd_sf"/>
</dbReference>
<feature type="region of interest" description="Disordered" evidence="4">
    <location>
        <begin position="119"/>
        <end position="140"/>
    </location>
</feature>
<dbReference type="Pfam" id="PF23598">
    <property type="entry name" value="LRR_14"/>
    <property type="match status" value="1"/>
</dbReference>
<dbReference type="EMBL" id="QGNW01000061">
    <property type="protein sequence ID" value="RVX04377.1"/>
    <property type="molecule type" value="Genomic_DNA"/>
</dbReference>
<keyword evidence="3" id="KW-0611">Plant defense</keyword>
<evidence type="ECO:0000256" key="4">
    <source>
        <dbReference type="SAM" id="MobiDB-lite"/>
    </source>
</evidence>
<keyword evidence="2" id="KW-0547">Nucleotide-binding</keyword>
<gene>
    <name evidence="8" type="primary">RXW24L_1</name>
    <name evidence="8" type="ORF">CK203_018506</name>
</gene>
<dbReference type="SUPFAM" id="SSF52058">
    <property type="entry name" value="L domain-like"/>
    <property type="match status" value="1"/>
</dbReference>
<keyword evidence="1" id="KW-0677">Repeat</keyword>
<dbReference type="Pfam" id="PF23559">
    <property type="entry name" value="WHD_DRP"/>
    <property type="match status" value="1"/>
</dbReference>
<name>A0A438J5Y7_VITVI</name>
<dbReference type="Proteomes" id="UP000288805">
    <property type="component" value="Unassembled WGS sequence"/>
</dbReference>
<dbReference type="InterPro" id="IPR055414">
    <property type="entry name" value="LRR_R13L4/SHOC2-like"/>
</dbReference>